<sequence length="1000" mass="107959">MKLGYFLSKRMLFALITLSFLLTQQSYAQQVAKSTKGTSVTNCGGYYEYIPPAYAASKDSFPLIVFIHGIGELGDGVTNLPAVLKNGIPARINDGTLPASFTVNNQTFSFIILSPQFKTSPSPLDILSLINYIKTQYRIDNNRIYITGLSMGGGSTEDFASANDAFAQIPAAVVAVSGNMNPVQFPNAPRVVAKNNVPAWFFHNNGDGTVPSQYSKDWVAMISAYQPAPTPLPKLTIFPVSGHNAWDKAYDPNYRENGMNVYEWMLQYKKGGTTVTPPPPPPPSGNKRVIAKTNIGNGMYYTDAMSAFQLNPGDTLCIPAGDYEFVQLGKLTGTKAKPIVITNCGGLVRLGINTHKSDIAFNFMSGQFIEVSGSGTPGLEYGFDINGKNLDGVQMQGMYFGSGSTDFNVHNMYIHDANILLVAKTTQACDNPQYWEGNYVMRNAKIHHIKGRYSEYEGFYIGNTHYIINFPACGGDVKSHHLENLEVYDNDIQNTGYDGIQVAMADMGDNKVYNNVVRNYGMQKLDAQSYGLLMGGGTAVKVYNNVVDSGYLPGIALFGSGISYVYNNVISNISNGEGINVSDKFIIEPVTAYIYNNTIYNTGPDGIKIYAYLTQLGHKVYNNLVINTGSSGDYPMGGYYIRGAQQIKFDFSNNLFAKTPAEANVIDAAAGNFRLAKGAAAIDAGRDMSDMGLTTDADGFVRPQNGKYDVGAYEYSSNGPHRPPVANAGNDINITLPVNSAQLDGSASTDPDGTIVKWQWKKTGGPAGGSLGSSTTAKTQVTGLLEGTYAFELTVTNNAGVTAVATVSIIVSPVTNNQVPVAVVSADKTVQLPTSYLSADGSTSYDMGGSIDKFGWKQLSGPANAFIATPDAARTLITKLQQGAYTFQLTVTDNKQATGITTFAVDVLESKPVDHTPDSVSLVPNPVSAIARLNVARDGNNFIHVKIYDMSGRLVQQKSYTFSGAFQTDIDVSVIPNGHYIMEVSGTNFKWTKRFIKVRS</sequence>
<evidence type="ECO:0000259" key="2">
    <source>
        <dbReference type="SMART" id="SM00089"/>
    </source>
</evidence>
<dbReference type="NCBIfam" id="TIGR04183">
    <property type="entry name" value="Por_Secre_tail"/>
    <property type="match status" value="1"/>
</dbReference>
<dbReference type="Gene3D" id="3.40.50.1820">
    <property type="entry name" value="alpha/beta hydrolase"/>
    <property type="match status" value="1"/>
</dbReference>
<dbReference type="SUPFAM" id="SSF51126">
    <property type="entry name" value="Pectin lyase-like"/>
    <property type="match status" value="1"/>
</dbReference>
<organism evidence="3 4">
    <name type="scientific">Chitinophaga niastensis</name>
    <dbReference type="NCBI Taxonomy" id="536980"/>
    <lineage>
        <taxon>Bacteria</taxon>
        <taxon>Pseudomonadati</taxon>
        <taxon>Bacteroidota</taxon>
        <taxon>Chitinophagia</taxon>
        <taxon>Chitinophagales</taxon>
        <taxon>Chitinophagaceae</taxon>
        <taxon>Chitinophaga</taxon>
    </lineage>
</organism>
<dbReference type="NCBIfam" id="NF041518">
    <property type="entry name" value="choice_anch_Q"/>
    <property type="match status" value="1"/>
</dbReference>
<dbReference type="EMBL" id="PYAW01000007">
    <property type="protein sequence ID" value="PSL43735.1"/>
    <property type="molecule type" value="Genomic_DNA"/>
</dbReference>
<dbReference type="OrthoDB" id="9805017at2"/>
<dbReference type="SUPFAM" id="SSF53474">
    <property type="entry name" value="alpha/beta-Hydrolases"/>
    <property type="match status" value="1"/>
</dbReference>
<evidence type="ECO:0000313" key="4">
    <source>
        <dbReference type="Proteomes" id="UP000240971"/>
    </source>
</evidence>
<dbReference type="GO" id="GO:0016020">
    <property type="term" value="C:membrane"/>
    <property type="evidence" value="ECO:0007669"/>
    <property type="project" value="TreeGrafter"/>
</dbReference>
<dbReference type="InterPro" id="IPR026444">
    <property type="entry name" value="Secre_tail"/>
</dbReference>
<dbReference type="SUPFAM" id="SSF49299">
    <property type="entry name" value="PKD domain"/>
    <property type="match status" value="2"/>
</dbReference>
<dbReference type="InterPro" id="IPR029058">
    <property type="entry name" value="AB_hydrolase_fold"/>
</dbReference>
<reference evidence="3 4" key="1">
    <citation type="submission" date="2018-03" db="EMBL/GenBank/DDBJ databases">
        <title>Genomic Encyclopedia of Archaeal and Bacterial Type Strains, Phase II (KMG-II): from individual species to whole genera.</title>
        <authorList>
            <person name="Goeker M."/>
        </authorList>
    </citation>
    <scope>NUCLEOTIDE SEQUENCE [LARGE SCALE GENOMIC DNA]</scope>
    <source>
        <strain evidence="3 4">DSM 24859</strain>
    </source>
</reference>
<dbReference type="SMART" id="SM00089">
    <property type="entry name" value="PKD"/>
    <property type="match status" value="2"/>
</dbReference>
<dbReference type="InterPro" id="IPR035986">
    <property type="entry name" value="PKD_dom_sf"/>
</dbReference>
<evidence type="ECO:0000256" key="1">
    <source>
        <dbReference type="SAM" id="SignalP"/>
    </source>
</evidence>
<dbReference type="Pfam" id="PF18962">
    <property type="entry name" value="Por_Secre_tail"/>
    <property type="match status" value="1"/>
</dbReference>
<dbReference type="Gene3D" id="2.60.40.10">
    <property type="entry name" value="Immunoglobulins"/>
    <property type="match status" value="2"/>
</dbReference>
<dbReference type="InterPro" id="IPR006626">
    <property type="entry name" value="PbH1"/>
</dbReference>
<dbReference type="InterPro" id="IPR011050">
    <property type="entry name" value="Pectin_lyase_fold/virulence"/>
</dbReference>
<keyword evidence="1" id="KW-0732">Signal</keyword>
<keyword evidence="4" id="KW-1185">Reference proteome</keyword>
<dbReference type="AlphaFoldDB" id="A0A2P8HBY1"/>
<proteinExistence type="predicted"/>
<feature type="chain" id="PRO_5015158182" evidence="1">
    <location>
        <begin position="29"/>
        <end position="1000"/>
    </location>
</feature>
<dbReference type="InterPro" id="IPR012334">
    <property type="entry name" value="Pectin_lyas_fold"/>
</dbReference>
<feature type="domain" description="PKD/Chitinase" evidence="2">
    <location>
        <begin position="821"/>
        <end position="908"/>
    </location>
</feature>
<dbReference type="InterPro" id="IPR013783">
    <property type="entry name" value="Ig-like_fold"/>
</dbReference>
<dbReference type="Gene3D" id="2.160.20.10">
    <property type="entry name" value="Single-stranded right-handed beta-helix, Pectin lyase-like"/>
    <property type="match status" value="1"/>
</dbReference>
<dbReference type="PANTHER" id="PTHR46182:SF2">
    <property type="entry name" value="FI19480P1"/>
    <property type="match status" value="1"/>
</dbReference>
<comment type="caution">
    <text evidence="3">The sequence shown here is derived from an EMBL/GenBank/DDBJ whole genome shotgun (WGS) entry which is preliminary data.</text>
</comment>
<dbReference type="PANTHER" id="PTHR46182">
    <property type="entry name" value="FI19480P1"/>
    <property type="match status" value="1"/>
</dbReference>
<feature type="domain" description="PKD/Chitinase" evidence="2">
    <location>
        <begin position="725"/>
        <end position="814"/>
    </location>
</feature>
<dbReference type="GO" id="GO:0031410">
    <property type="term" value="C:cytoplasmic vesicle"/>
    <property type="evidence" value="ECO:0007669"/>
    <property type="project" value="TreeGrafter"/>
</dbReference>
<dbReference type="InterPro" id="IPR022409">
    <property type="entry name" value="PKD/Chitinase_dom"/>
</dbReference>
<evidence type="ECO:0000313" key="3">
    <source>
        <dbReference type="EMBL" id="PSL43735.1"/>
    </source>
</evidence>
<accession>A0A2P8HBY1</accession>
<dbReference type="RefSeq" id="WP_106530719.1">
    <property type="nucleotide sequence ID" value="NZ_PYAW01000007.1"/>
</dbReference>
<gene>
    <name evidence="3" type="ORF">CLV51_10744</name>
</gene>
<name>A0A2P8HBY1_CHINA</name>
<protein>
    <submittedName>
        <fullName evidence="3">Putative secreted protein (Por secretion system target)</fullName>
    </submittedName>
</protein>
<feature type="signal peptide" evidence="1">
    <location>
        <begin position="1"/>
        <end position="28"/>
    </location>
</feature>
<dbReference type="CDD" id="cd00146">
    <property type="entry name" value="PKD"/>
    <property type="match status" value="1"/>
</dbReference>
<dbReference type="SMART" id="SM00710">
    <property type="entry name" value="PbH1"/>
    <property type="match status" value="7"/>
</dbReference>
<dbReference type="InterPro" id="IPR059226">
    <property type="entry name" value="Choice_anch_Q_dom"/>
</dbReference>
<dbReference type="Proteomes" id="UP000240971">
    <property type="component" value="Unassembled WGS sequence"/>
</dbReference>
<dbReference type="InterPro" id="IPR029865">
    <property type="entry name" value="KIAA0319-like"/>
</dbReference>
<dbReference type="Pfam" id="PF22352">
    <property type="entry name" value="K319L-like_PKD"/>
    <property type="match status" value="2"/>
</dbReference>